<dbReference type="SUPFAM" id="SSF48452">
    <property type="entry name" value="TPR-like"/>
    <property type="match status" value="1"/>
</dbReference>
<dbReference type="PANTHER" id="PTHR23172:SF19">
    <property type="entry name" value="J DOMAIN-CONTAINING PROTEIN"/>
    <property type="match status" value="1"/>
</dbReference>
<feature type="compositionally biased region" description="Polar residues" evidence="1">
    <location>
        <begin position="539"/>
        <end position="555"/>
    </location>
</feature>
<dbReference type="CDD" id="cd14329">
    <property type="entry name" value="UBA_SWA2p_like"/>
    <property type="match status" value="1"/>
</dbReference>
<sequence length="668" mass="74951">MSDPFAHLLTSLKNKDSASASKETTPQSSNSPSITGSAVADVARTDKSPNDSLHSISAPPLIPSPKVDFSAPPLVPTNSTTKSNTANNTPPSALATTDDDFNQLFGMGTVTTTDTIQKPDEDYYGSKEDHLYNGDDALVDEVKDMEIARLMSLGLSIEEATEFYENDVTYERYLEILKSKQKERNDLAIRKKESGIKMEKSGLSNIVGTDSNNLFSMATNFFNKGKKLVDQWTSFPPEANDRLNNYSKTHDKVEDYDLPQVNDSPNRILFEDNEVVGNLPPADNPDQDLLTDFETKIDITKRTAPDVSHSSSPTSGILIEESSRRNEPLIEDSLLDFSEENLTNSKSNEDSTLFNENSNTDSTIPISDIELSGYNEFKAKGTSLFKNGDYINSLQEYEKSLNTLPLNHPLRIIALSNIIASQLKIGEYSKSIENSSMALELFPSSKAKWKNKISNSDPERSFNDIWPKIMIRRAESFEHLESFKKALETYQELINKNFFDDKIMQGKRRCQDFINPPPVKKSMPVKKKTTTTSPATKKQNLTASSSNSPISVDSTSEIKKRELENAKLALYDKVFEKISSWKDGKDDDIRHLLANLSSLLTWCNWKDVSMQDLVMPKRVKVTYMKAVAKTHPDKIPESLSLENKMIAENIFSTLSIAWDKFKLQNDIN</sequence>
<dbReference type="GO" id="GO:0005737">
    <property type="term" value="C:cytoplasm"/>
    <property type="evidence" value="ECO:0007669"/>
    <property type="project" value="TreeGrafter"/>
</dbReference>
<name>A0A6C1DPN5_SACPS</name>
<dbReference type="InterPro" id="IPR011990">
    <property type="entry name" value="TPR-like_helical_dom_sf"/>
</dbReference>
<dbReference type="PANTHER" id="PTHR23172">
    <property type="entry name" value="AUXILIN/CYCLIN G-ASSOCIATED KINASE-RELATED"/>
    <property type="match status" value="1"/>
</dbReference>
<dbReference type="SUPFAM" id="SSF46934">
    <property type="entry name" value="UBA-like"/>
    <property type="match status" value="1"/>
</dbReference>
<dbReference type="OrthoDB" id="1717591at2759"/>
<dbReference type="SMART" id="SM00028">
    <property type="entry name" value="TPR"/>
    <property type="match status" value="3"/>
</dbReference>
<dbReference type="GO" id="GO:0030276">
    <property type="term" value="F:clathrin binding"/>
    <property type="evidence" value="ECO:0007669"/>
    <property type="project" value="TreeGrafter"/>
</dbReference>
<dbReference type="InterPro" id="IPR009060">
    <property type="entry name" value="UBA-like_sf"/>
</dbReference>
<evidence type="ECO:0000313" key="3">
    <source>
        <dbReference type="EMBL" id="QID78825.1"/>
    </source>
</evidence>
<evidence type="ECO:0000256" key="1">
    <source>
        <dbReference type="SAM" id="MobiDB-lite"/>
    </source>
</evidence>
<keyword evidence="4" id="KW-1185">Reference proteome</keyword>
<dbReference type="GO" id="GO:0031982">
    <property type="term" value="C:vesicle"/>
    <property type="evidence" value="ECO:0007669"/>
    <property type="project" value="TreeGrafter"/>
</dbReference>
<dbReference type="AlphaFoldDB" id="A0A6C1DPN5"/>
<evidence type="ECO:0000259" key="2">
    <source>
        <dbReference type="Pfam" id="PF09145"/>
    </source>
</evidence>
<proteinExistence type="predicted"/>
<dbReference type="Gene3D" id="1.10.287.110">
    <property type="entry name" value="DnaJ domain"/>
    <property type="match status" value="1"/>
</dbReference>
<dbReference type="GO" id="GO:0072318">
    <property type="term" value="P:clathrin coat disassembly"/>
    <property type="evidence" value="ECO:0007669"/>
    <property type="project" value="TreeGrafter"/>
</dbReference>
<dbReference type="Gene3D" id="1.10.8.10">
    <property type="entry name" value="DNA helicase RuvA subunit, C-terminal domain"/>
    <property type="match status" value="1"/>
</dbReference>
<dbReference type="EMBL" id="CP048985">
    <property type="protein sequence ID" value="QID78825.1"/>
    <property type="molecule type" value="Genomic_DNA"/>
</dbReference>
<feature type="region of interest" description="Disordered" evidence="1">
    <location>
        <begin position="511"/>
        <end position="556"/>
    </location>
</feature>
<feature type="compositionally biased region" description="Low complexity" evidence="1">
    <location>
        <begin position="76"/>
        <end position="92"/>
    </location>
</feature>
<evidence type="ECO:0000313" key="4">
    <source>
        <dbReference type="Proteomes" id="UP000501346"/>
    </source>
</evidence>
<dbReference type="InterPro" id="IPR015228">
    <property type="entry name" value="SWA2_UBA"/>
</dbReference>
<dbReference type="Proteomes" id="UP000501346">
    <property type="component" value="Chromosome ScIV"/>
</dbReference>
<dbReference type="InterPro" id="IPR019734">
    <property type="entry name" value="TPR_rpt"/>
</dbReference>
<dbReference type="SUPFAM" id="SSF46565">
    <property type="entry name" value="Chaperone J-domain"/>
    <property type="match status" value="1"/>
</dbReference>
<dbReference type="Gene3D" id="1.25.40.10">
    <property type="entry name" value="Tetratricopeptide repeat domain"/>
    <property type="match status" value="1"/>
</dbReference>
<feature type="domain" description="SWA2-like ubiquitin-associated" evidence="2">
    <location>
        <begin position="138"/>
        <end position="181"/>
    </location>
</feature>
<gene>
    <name evidence="3" type="primary">SWA2_1</name>
    <name evidence="3" type="ORF">GRS66_001051</name>
</gene>
<dbReference type="GO" id="GO:0072583">
    <property type="term" value="P:clathrin-dependent endocytosis"/>
    <property type="evidence" value="ECO:0007669"/>
    <property type="project" value="TreeGrafter"/>
</dbReference>
<feature type="region of interest" description="Disordered" evidence="1">
    <location>
        <begin position="301"/>
        <end position="323"/>
    </location>
</feature>
<accession>A0A6C1DPN5</accession>
<protein>
    <submittedName>
        <fullName evidence="3">Auxilin-like clathrin-binding protein required for normal clathrin function</fullName>
    </submittedName>
</protein>
<dbReference type="Pfam" id="PF09145">
    <property type="entry name" value="Ubiq-assoc"/>
    <property type="match status" value="1"/>
</dbReference>
<reference evidence="3 4" key="1">
    <citation type="journal article" date="2019" name="BMC Genomics">
        <title>Chromosome level assembly and comparative genome analysis confirm lager-brewing yeasts originated from a single hybridization.</title>
        <authorList>
            <person name="Salazar A.N."/>
            <person name="Gorter de Vries A.R."/>
            <person name="van den Broek M."/>
            <person name="Brouwers N."/>
            <person name="de la Torre Cortes P."/>
            <person name="Kuijpers N.G.A."/>
            <person name="Daran J.G."/>
            <person name="Abeel T."/>
        </authorList>
    </citation>
    <scope>NUCLEOTIDE SEQUENCE [LARGE SCALE GENOMIC DNA]</scope>
    <source>
        <strain evidence="3 4">CBS 1483</strain>
    </source>
</reference>
<dbReference type="InterPro" id="IPR036869">
    <property type="entry name" value="J_dom_sf"/>
</dbReference>
<organism evidence="3 4">
    <name type="scientific">Saccharomyces pastorianus</name>
    <name type="common">Lager yeast</name>
    <name type="synonym">Saccharomyces cerevisiae x Saccharomyces eubayanus</name>
    <dbReference type="NCBI Taxonomy" id="27292"/>
    <lineage>
        <taxon>Eukaryota</taxon>
        <taxon>Fungi</taxon>
        <taxon>Dikarya</taxon>
        <taxon>Ascomycota</taxon>
        <taxon>Saccharomycotina</taxon>
        <taxon>Saccharomycetes</taxon>
        <taxon>Saccharomycetales</taxon>
        <taxon>Saccharomycetaceae</taxon>
        <taxon>Saccharomyces</taxon>
    </lineage>
</organism>
<feature type="compositionally biased region" description="Polar residues" evidence="1">
    <location>
        <begin position="17"/>
        <end position="36"/>
    </location>
</feature>
<feature type="region of interest" description="Disordered" evidence="1">
    <location>
        <begin position="1"/>
        <end position="95"/>
    </location>
</feature>